<dbReference type="CDD" id="cd13365">
    <property type="entry name" value="PH_PLC_plant-like"/>
    <property type="match status" value="1"/>
</dbReference>
<feature type="region of interest" description="Disordered" evidence="3">
    <location>
        <begin position="1090"/>
        <end position="1163"/>
    </location>
</feature>
<dbReference type="InterPro" id="IPR051210">
    <property type="entry name" value="Ub_ligase/GEF_domain"/>
</dbReference>
<evidence type="ECO:0000313" key="7">
    <source>
        <dbReference type="Proteomes" id="UP001465755"/>
    </source>
</evidence>
<feature type="repeat" description="RCC1" evidence="2">
    <location>
        <begin position="392"/>
        <end position="443"/>
    </location>
</feature>
<feature type="repeat" description="RCC1" evidence="2">
    <location>
        <begin position="286"/>
        <end position="337"/>
    </location>
</feature>
<dbReference type="PROSITE" id="PS51514">
    <property type="entry name" value="BRX"/>
    <property type="match status" value="1"/>
</dbReference>
<dbReference type="PROSITE" id="PS50003">
    <property type="entry name" value="PH_DOMAIN"/>
    <property type="match status" value="1"/>
</dbReference>
<dbReference type="InterPro" id="IPR011993">
    <property type="entry name" value="PH-like_dom_sf"/>
</dbReference>
<dbReference type="PANTHER" id="PTHR22870:SF360">
    <property type="entry name" value="ULTRAVIOLET-B RECEPTOR UVR8"/>
    <property type="match status" value="1"/>
</dbReference>
<feature type="region of interest" description="Disordered" evidence="3">
    <location>
        <begin position="1399"/>
        <end position="1600"/>
    </location>
</feature>
<feature type="region of interest" description="Disordered" evidence="3">
    <location>
        <begin position="800"/>
        <end position="843"/>
    </location>
</feature>
<evidence type="ECO:0000256" key="1">
    <source>
        <dbReference type="ARBA" id="ARBA00022737"/>
    </source>
</evidence>
<sequence>MPAQTMLSSPNAAKLTIAPSMKLSDPSAGNIPGTRRTMDELLTALRKGEDLLKHGRHGRPKMHYFRLIDNDTRLSWRSAKGVLRSVPLRQVLQVVAGQKTETFKRYLFPQFESRSFSLLYAAADKDGPPRTLDLTAKSAQDFELWFGGLQAVMEQWSAANVKPVPAPAKPSPRGSSANNPLPPAPQGIPITSPRTSTHDLSSVAVVASAVGGGTAQGRVTGAMGVPVPQHSPGDCYMWGSVSARPPHSDPFWTNDPAPVLVPNTTHLDINQVAVGPQHVVMLTLSGEAYAWGCGAGGRLGLGHANDIIVPERIVTLWNQPVKQLAAGDACTAAITADGALWSWGDGASGALGFAHTLRQFIPRQVDAPEIRDAHIVQVACGPYHMAIVTSQGSLYTCGDGFGGKLGHGDSMSISEPRKVEALEDLQVLHCACGVWHTAAVAQDRPAGGAALGHLTYLEGKQLQAKLADMYDAFDEEGGALYTWGCMTHKVPATPPNSLAGTLRREENLENSSSHSQADSLTVTHLSTPSNTPRVAGKPVKPDSSSACLGHGGVGGCCLPMRVDDRLKGLSVKQVAAGLNLTVALTSDGSVWQMGKTGAQCKGPSPPWEGCNTPNQVQGPLAGYHVDGISAGLQHVAVMASIIDPSRPRIPSLPGAPVKVPREVFAWGRGQEGQLGLGVLGDCPSPISLPSLRSRHIVQVACGGWRTLAVALHDAEAEDTEERRKGYKTKMKNWFSSASSSSSSIPVPPQGYHMSPGHPPTAPTSQRGAEVHLSHVSASSAASSSRRTLWGEQGFSLRLSTKHAAPPASRKLNRHASTSSVTGPANSATSQQSNLQTSNSVGNDFARRTASGSFLEAANRSGSAAAGGEEASSAADDITVILRDDQITDGSVGDILRAGSYDSMEGRASSANSMADEEDSPSLSSSLHRGATIPQPLVEASGRSHGALDEGAWGEDSPRSPYGPGRHYSRESGTGEKVQSRLASKGTLQPLSTRPTAGPGVWSAELERAMSGVSLNSLPSSGNNSPTKQGQASLRNVLQQVLLSKDAQLAESANLPSDPLDLAREAAALDTEKAELLARLQQIESRQAEITRRLRSSEGGGPAAAQDAVSPRPSWLGQQRSALGVSPKSRLTSQGSNMFKSLMPQSSWSPRVQDGPPPPHRTFKRISSSFKREAVEKLKEATDRPLVIPEGPSNEEEYEAETDSFRTPMQEVPVYEAPPQTLSGRLGTTTIAPGVALTLEASPDGQGNILKRVHFSPRLFDEATASQWWAANKGRVVKQLALIPSGGSIQADLDSPMASRMASPTAFQQAPSLLAPAPLLVTHHQSERPVAFPELEEPFDVSSSEYASSRPMTADSAAPERLLPQNRGHSRGQHARRSSVVRSAEFAAQVAEAIRPGWQSDVSLTGSDDEADLIDGRTTTDLNDLMPRRPSEVERDAARGLLPSARKSGQLSAEENGSSSPFASARVQRQGLGNDLPSTSSGNPFAPSGNPPSPPQNSQTQQRGWSPRPSRSASRSPSKLRSYTRTSSRSSSIDPQQRRSQSGQLHDTARPQKSRSESGDFTSHGRSDSEFLDSQSGIIPPRATGASAAITPRTSLRSQKA</sequence>
<dbReference type="Proteomes" id="UP001465755">
    <property type="component" value="Unassembled WGS sequence"/>
</dbReference>
<feature type="compositionally biased region" description="Low complexity" evidence="3">
    <location>
        <begin position="824"/>
        <end position="839"/>
    </location>
</feature>
<dbReference type="PRINTS" id="PR00633">
    <property type="entry name" value="RCCNDNSATION"/>
</dbReference>
<dbReference type="InterPro" id="IPR001849">
    <property type="entry name" value="PH_domain"/>
</dbReference>
<feature type="region of interest" description="Disordered" evidence="3">
    <location>
        <begin position="735"/>
        <end position="786"/>
    </location>
</feature>
<feature type="compositionally biased region" description="Low complexity" evidence="3">
    <location>
        <begin position="1495"/>
        <end position="1541"/>
    </location>
</feature>
<proteinExistence type="predicted"/>
<organism evidence="6 7">
    <name type="scientific">Symbiochloris irregularis</name>
    <dbReference type="NCBI Taxonomy" id="706552"/>
    <lineage>
        <taxon>Eukaryota</taxon>
        <taxon>Viridiplantae</taxon>
        <taxon>Chlorophyta</taxon>
        <taxon>core chlorophytes</taxon>
        <taxon>Trebouxiophyceae</taxon>
        <taxon>Trebouxiales</taxon>
        <taxon>Trebouxiaceae</taxon>
        <taxon>Symbiochloris</taxon>
    </lineage>
</organism>
<feature type="compositionally biased region" description="Polar residues" evidence="3">
    <location>
        <begin position="1446"/>
        <end position="1461"/>
    </location>
</feature>
<keyword evidence="7" id="KW-1185">Reference proteome</keyword>
<feature type="region of interest" description="Disordered" evidence="3">
    <location>
        <begin position="904"/>
        <end position="998"/>
    </location>
</feature>
<dbReference type="SMART" id="SM00233">
    <property type="entry name" value="PH"/>
    <property type="match status" value="1"/>
</dbReference>
<feature type="compositionally biased region" description="Basic residues" evidence="3">
    <location>
        <begin position="1367"/>
        <end position="1378"/>
    </location>
</feature>
<dbReference type="PANTHER" id="PTHR22870">
    <property type="entry name" value="REGULATOR OF CHROMOSOME CONDENSATION"/>
    <property type="match status" value="1"/>
</dbReference>
<feature type="region of interest" description="Disordered" evidence="3">
    <location>
        <begin position="505"/>
        <end position="543"/>
    </location>
</feature>
<evidence type="ECO:0000259" key="4">
    <source>
        <dbReference type="PROSITE" id="PS50003"/>
    </source>
</evidence>
<feature type="region of interest" description="Disordered" evidence="3">
    <location>
        <begin position="163"/>
        <end position="196"/>
    </location>
</feature>
<comment type="caution">
    <text evidence="6">The sequence shown here is derived from an EMBL/GenBank/DDBJ whole genome shotgun (WGS) entry which is preliminary data.</text>
</comment>
<dbReference type="Pfam" id="PF00415">
    <property type="entry name" value="RCC1"/>
    <property type="match status" value="4"/>
</dbReference>
<evidence type="ECO:0000313" key="6">
    <source>
        <dbReference type="EMBL" id="KAK9794046.1"/>
    </source>
</evidence>
<feature type="repeat" description="RCC1" evidence="2">
    <location>
        <begin position="661"/>
        <end position="712"/>
    </location>
</feature>
<dbReference type="InterPro" id="IPR000408">
    <property type="entry name" value="Reg_chr_condens"/>
</dbReference>
<feature type="compositionally biased region" description="Basic and acidic residues" evidence="3">
    <location>
        <begin position="1425"/>
        <end position="1437"/>
    </location>
</feature>
<dbReference type="InterPro" id="IPR013591">
    <property type="entry name" value="Brevis_radix_dom"/>
</dbReference>
<evidence type="ECO:0000259" key="5">
    <source>
        <dbReference type="PROSITE" id="PS51514"/>
    </source>
</evidence>
<feature type="compositionally biased region" description="Polar residues" evidence="3">
    <location>
        <begin position="814"/>
        <end position="823"/>
    </location>
</feature>
<evidence type="ECO:0000256" key="3">
    <source>
        <dbReference type="SAM" id="MobiDB-lite"/>
    </source>
</evidence>
<feature type="region of interest" description="Disordered" evidence="3">
    <location>
        <begin position="1340"/>
        <end position="1379"/>
    </location>
</feature>
<dbReference type="SUPFAM" id="SSF50985">
    <property type="entry name" value="RCC1/BLIP-II"/>
    <property type="match status" value="2"/>
</dbReference>
<feature type="compositionally biased region" description="Polar residues" evidence="3">
    <location>
        <begin position="1340"/>
        <end position="1350"/>
    </location>
</feature>
<gene>
    <name evidence="6" type="ORF">WJX73_005382</name>
</gene>
<name>A0AAW1NTP4_9CHLO</name>
<dbReference type="Pfam" id="PF08381">
    <property type="entry name" value="BRX"/>
    <property type="match status" value="1"/>
</dbReference>
<feature type="compositionally biased region" description="Basic and acidic residues" evidence="3">
    <location>
        <begin position="1546"/>
        <end position="1568"/>
    </location>
</feature>
<dbReference type="InterPro" id="IPR009091">
    <property type="entry name" value="RCC1/BLIP-II"/>
</dbReference>
<dbReference type="PROSITE" id="PS50012">
    <property type="entry name" value="RCC1_3"/>
    <property type="match status" value="5"/>
</dbReference>
<feature type="domain" description="PH" evidence="4">
    <location>
        <begin position="43"/>
        <end position="154"/>
    </location>
</feature>
<accession>A0AAW1NTP4</accession>
<keyword evidence="1" id="KW-0677">Repeat</keyword>
<feature type="compositionally biased region" description="Polar residues" evidence="3">
    <location>
        <begin position="1591"/>
        <end position="1600"/>
    </location>
</feature>
<dbReference type="Gene3D" id="2.30.29.30">
    <property type="entry name" value="Pleckstrin-homology domain (PH domain)/Phosphotyrosine-binding domain (PTB)"/>
    <property type="match status" value="1"/>
</dbReference>
<dbReference type="EMBL" id="JALJOQ010000143">
    <property type="protein sequence ID" value="KAK9794046.1"/>
    <property type="molecule type" value="Genomic_DNA"/>
</dbReference>
<feature type="compositionally biased region" description="Polar residues" evidence="3">
    <location>
        <begin position="509"/>
        <end position="532"/>
    </location>
</feature>
<evidence type="ECO:0000256" key="2">
    <source>
        <dbReference type="PROSITE-ProRule" id="PRU00235"/>
    </source>
</evidence>
<dbReference type="SUPFAM" id="SSF50729">
    <property type="entry name" value="PH domain-like"/>
    <property type="match status" value="1"/>
</dbReference>
<feature type="compositionally biased region" description="Polar residues" evidence="3">
    <location>
        <begin position="985"/>
        <end position="994"/>
    </location>
</feature>
<feature type="repeat" description="RCC1" evidence="2">
    <location>
        <begin position="233"/>
        <end position="285"/>
    </location>
</feature>
<dbReference type="Gene3D" id="2.130.10.30">
    <property type="entry name" value="Regulator of chromosome condensation 1/beta-lactamase-inhibitor protein II"/>
    <property type="match status" value="2"/>
</dbReference>
<reference evidence="6 7" key="1">
    <citation type="journal article" date="2024" name="Nat. Commun.">
        <title>Phylogenomics reveals the evolutionary origins of lichenization in chlorophyte algae.</title>
        <authorList>
            <person name="Puginier C."/>
            <person name="Libourel C."/>
            <person name="Otte J."/>
            <person name="Skaloud P."/>
            <person name="Haon M."/>
            <person name="Grisel S."/>
            <person name="Petersen M."/>
            <person name="Berrin J.G."/>
            <person name="Delaux P.M."/>
            <person name="Dal Grande F."/>
            <person name="Keller J."/>
        </authorList>
    </citation>
    <scope>NUCLEOTIDE SEQUENCE [LARGE SCALE GENOMIC DNA]</scope>
    <source>
        <strain evidence="6 7">SAG 2036</strain>
    </source>
</reference>
<protein>
    <recommendedName>
        <fullName evidence="8">PH domain-containing protein</fullName>
    </recommendedName>
</protein>
<feature type="domain" description="BRX" evidence="5">
    <location>
        <begin position="1224"/>
        <end position="1280"/>
    </location>
</feature>
<feature type="repeat" description="RCC1" evidence="2">
    <location>
        <begin position="338"/>
        <end position="391"/>
    </location>
</feature>
<feature type="compositionally biased region" description="Polar residues" evidence="3">
    <location>
        <begin position="1128"/>
        <end position="1149"/>
    </location>
</feature>
<evidence type="ECO:0008006" key="8">
    <source>
        <dbReference type="Google" id="ProtNLM"/>
    </source>
</evidence>